<dbReference type="InterPro" id="IPR032708">
    <property type="entry name" value="McjB_C"/>
</dbReference>
<protein>
    <submittedName>
        <fullName evidence="4">Lasso peptide biosynthesis B2 protein</fullName>
    </submittedName>
</protein>
<dbReference type="Proteomes" id="UP001567571">
    <property type="component" value="Unassembled WGS sequence"/>
</dbReference>
<keyword evidence="1" id="KW-0812">Transmembrane</keyword>
<evidence type="ECO:0000313" key="4">
    <source>
        <dbReference type="EMBL" id="MEZ3168501.1"/>
    </source>
</evidence>
<dbReference type="Pfam" id="PF13471">
    <property type="entry name" value="Transglut_core3"/>
    <property type="match status" value="1"/>
</dbReference>
<keyword evidence="1" id="KW-0472">Membrane</keyword>
<dbReference type="InterPro" id="IPR053521">
    <property type="entry name" value="McjB-like"/>
</dbReference>
<evidence type="ECO:0000313" key="5">
    <source>
        <dbReference type="Proteomes" id="UP001501425"/>
    </source>
</evidence>
<feature type="transmembrane region" description="Helical" evidence="1">
    <location>
        <begin position="21"/>
        <end position="41"/>
    </location>
</feature>
<dbReference type="EMBL" id="BAAADQ010000006">
    <property type="protein sequence ID" value="GAA0540587.1"/>
    <property type="molecule type" value="Genomic_DNA"/>
</dbReference>
<accession>A0AAV3SRD3</accession>
<keyword evidence="1" id="KW-1133">Transmembrane helix</keyword>
<organism evidence="3 5">
    <name type="scientific">Halorubrum ejinorense</name>
    <dbReference type="NCBI Taxonomy" id="425309"/>
    <lineage>
        <taxon>Archaea</taxon>
        <taxon>Methanobacteriati</taxon>
        <taxon>Methanobacteriota</taxon>
        <taxon>Stenosarchaea group</taxon>
        <taxon>Halobacteria</taxon>
        <taxon>Halobacteriales</taxon>
        <taxon>Haloferacaceae</taxon>
        <taxon>Halorubrum</taxon>
    </lineage>
</organism>
<evidence type="ECO:0000259" key="2">
    <source>
        <dbReference type="Pfam" id="PF13471"/>
    </source>
</evidence>
<comment type="caution">
    <text evidence="3">The sequence shown here is derived from an EMBL/GenBank/DDBJ whole genome shotgun (WGS) entry which is preliminary data.</text>
</comment>
<proteinExistence type="predicted"/>
<evidence type="ECO:0000256" key="1">
    <source>
        <dbReference type="SAM" id="Phobius"/>
    </source>
</evidence>
<dbReference type="EMBL" id="JBEDNW010000008">
    <property type="protein sequence ID" value="MEZ3168501.1"/>
    <property type="molecule type" value="Genomic_DNA"/>
</dbReference>
<dbReference type="RefSeq" id="WP_343777910.1">
    <property type="nucleotide sequence ID" value="NZ_BAAADQ010000006.1"/>
</dbReference>
<dbReference type="AlphaFoldDB" id="A0AAV3SRD3"/>
<keyword evidence="6" id="KW-1185">Reference proteome</keyword>
<sequence length="151" mass="16840">MRRYRTFRAFLSSRPGDQLRVALSALLLVSVSIGFIIGSFSRIRHSLLRLCGPASLFVPGNPAAERVVSAVDAADRQVPGDRTCLMRSLTAEALLRLYGFTPEHRIGVTKATDTEMKAHSWLELRDDVLIGDLENLSRYEPLPSLEMVDRV</sequence>
<gene>
    <name evidence="4" type="ORF">ABNG02_14345</name>
    <name evidence="3" type="ORF">GCM10008994_14590</name>
</gene>
<reference evidence="4 6" key="3">
    <citation type="submission" date="2024-06" db="EMBL/GenBank/DDBJ databases">
        <title>Halorubrum miltondacostae sp. nov., a potential PHA producer isolated from an inland solar saltern in Rio Maior, Portugal.</title>
        <authorList>
            <person name="Albuquerque L."/>
            <person name="Viver T."/>
            <person name="Barroso C."/>
            <person name="Claudino R."/>
            <person name="Galvan M."/>
            <person name="Simoes G."/>
            <person name="Lobo Da Cunha A."/>
            <person name="Egas C."/>
        </authorList>
    </citation>
    <scope>NUCLEOTIDE SEQUENCE [LARGE SCALE GENOMIC DNA]</scope>
    <source>
        <strain evidence="4 6">DSM 18646</strain>
    </source>
</reference>
<dbReference type="Proteomes" id="UP001501425">
    <property type="component" value="Unassembled WGS sequence"/>
</dbReference>
<feature type="domain" description="Microcin J25-processing protein McjB C-terminal" evidence="2">
    <location>
        <begin position="28"/>
        <end position="142"/>
    </location>
</feature>
<reference evidence="3" key="2">
    <citation type="submission" date="2023-12" db="EMBL/GenBank/DDBJ databases">
        <authorList>
            <person name="Sun Q."/>
            <person name="Inoue M."/>
        </authorList>
    </citation>
    <scope>NUCLEOTIDE SEQUENCE</scope>
    <source>
        <strain evidence="3">JCM 14265</strain>
    </source>
</reference>
<evidence type="ECO:0000313" key="6">
    <source>
        <dbReference type="Proteomes" id="UP001567571"/>
    </source>
</evidence>
<evidence type="ECO:0000313" key="3">
    <source>
        <dbReference type="EMBL" id="GAA0540587.1"/>
    </source>
</evidence>
<reference evidence="3" key="1">
    <citation type="journal article" date="2014" name="Int. J. Syst. Evol. Microbiol.">
        <title>Complete genome sequence of Corynebacterium casei LMG S-19264T (=DSM 44701T), isolated from a smear-ripened cheese.</title>
        <authorList>
            <consortium name="US DOE Joint Genome Institute (JGI-PGF)"/>
            <person name="Walter F."/>
            <person name="Albersmeier A."/>
            <person name="Kalinowski J."/>
            <person name="Ruckert C."/>
        </authorList>
    </citation>
    <scope>NUCLEOTIDE SEQUENCE</scope>
    <source>
        <strain evidence="3">JCM 14265</strain>
    </source>
</reference>
<dbReference type="NCBIfam" id="NF033537">
    <property type="entry name" value="lasso_biosyn_B2"/>
    <property type="match status" value="1"/>
</dbReference>
<name>A0AAV3SRD3_9EURY</name>